<reference evidence="2 3" key="1">
    <citation type="submission" date="2023-05" db="EMBL/GenBank/DDBJ databases">
        <title>A 100% complete, gapless, phased diploid assembly of the Scenedesmus obliquus UTEX 3031 genome.</title>
        <authorList>
            <person name="Biondi T.C."/>
            <person name="Hanschen E.R."/>
            <person name="Kwon T."/>
            <person name="Eng W."/>
            <person name="Kruse C.P.S."/>
            <person name="Koehler S.I."/>
            <person name="Kunde Y."/>
            <person name="Gleasner C.D."/>
            <person name="You Mak K.T."/>
            <person name="Polle J."/>
            <person name="Hovde B.T."/>
            <person name="Starkenburg S.R."/>
        </authorList>
    </citation>
    <scope>NUCLEOTIDE SEQUENCE [LARGE SCALE GENOMIC DNA]</scope>
    <source>
        <strain evidence="2 3">DOE0152z</strain>
    </source>
</reference>
<keyword evidence="3" id="KW-1185">Reference proteome</keyword>
<name>A0ABY8UQ90_TETOB</name>
<accession>A0ABY8UQ90</accession>
<evidence type="ECO:0008006" key="4">
    <source>
        <dbReference type="Google" id="ProtNLM"/>
    </source>
</evidence>
<protein>
    <recommendedName>
        <fullName evidence="4">Pherophorin domain-containing protein</fullName>
    </recommendedName>
</protein>
<proteinExistence type="inferred from homology"/>
<dbReference type="EMBL" id="CP126222">
    <property type="protein sequence ID" value="WIA23119.1"/>
    <property type="molecule type" value="Genomic_DNA"/>
</dbReference>
<dbReference type="SUPFAM" id="SSF51197">
    <property type="entry name" value="Clavaminate synthase-like"/>
    <property type="match status" value="1"/>
</dbReference>
<evidence type="ECO:0000313" key="3">
    <source>
        <dbReference type="Proteomes" id="UP001244341"/>
    </source>
</evidence>
<evidence type="ECO:0000256" key="1">
    <source>
        <dbReference type="ARBA" id="ARBA00007879"/>
    </source>
</evidence>
<comment type="similarity">
    <text evidence="1">Belongs to the alkB family.</text>
</comment>
<dbReference type="Proteomes" id="UP001244341">
    <property type="component" value="Chromosome 15b"/>
</dbReference>
<gene>
    <name evidence="2" type="ORF">OEZ85_001456</name>
</gene>
<organism evidence="2 3">
    <name type="scientific">Tetradesmus obliquus</name>
    <name type="common">Green alga</name>
    <name type="synonym">Acutodesmus obliquus</name>
    <dbReference type="NCBI Taxonomy" id="3088"/>
    <lineage>
        <taxon>Eukaryota</taxon>
        <taxon>Viridiplantae</taxon>
        <taxon>Chlorophyta</taxon>
        <taxon>core chlorophytes</taxon>
        <taxon>Chlorophyceae</taxon>
        <taxon>CS clade</taxon>
        <taxon>Sphaeropleales</taxon>
        <taxon>Scenedesmaceae</taxon>
        <taxon>Tetradesmus</taxon>
    </lineage>
</organism>
<evidence type="ECO:0000313" key="2">
    <source>
        <dbReference type="EMBL" id="WIA23119.1"/>
    </source>
</evidence>
<sequence length="99" mass="10806">MWPPCQEEWRHEVPKTAKPLTPHSISGTARINLTFRSINTAWEAAVPPCRCGRRSVMKSRLLQGGCCCYYYACDNTQGPGCGFYAAAGDVELTPPAGAE</sequence>
<dbReference type="Gene3D" id="2.60.120.590">
    <property type="entry name" value="Alpha-ketoglutarate-dependent dioxygenase AlkB-like"/>
    <property type="match status" value="1"/>
</dbReference>
<dbReference type="InterPro" id="IPR037151">
    <property type="entry name" value="AlkB-like_sf"/>
</dbReference>